<dbReference type="OrthoDB" id="9769734at2"/>
<keyword evidence="2" id="KW-1185">Reference proteome</keyword>
<organism evidence="1 2">
    <name type="scientific">Companilactobacillus alimentarius DSM 20249</name>
    <dbReference type="NCBI Taxonomy" id="1423720"/>
    <lineage>
        <taxon>Bacteria</taxon>
        <taxon>Bacillati</taxon>
        <taxon>Bacillota</taxon>
        <taxon>Bacilli</taxon>
        <taxon>Lactobacillales</taxon>
        <taxon>Lactobacillaceae</taxon>
        <taxon>Companilactobacillus</taxon>
    </lineage>
</organism>
<dbReference type="RefSeq" id="WP_057739060.1">
    <property type="nucleotide sequence ID" value="NZ_AZDQ01000036.1"/>
</dbReference>
<dbReference type="KEGG" id="lali:LA20249_00030"/>
<sequence length="431" mass="50312">MADVNNEKILDNLKRKFNHGSHIIFWYDDNGEFTDKINEITNGLTGIAQVVVLHLGEQLKLKLKFLSASEEENFLIYSPEKQPVLEDNHLRDIILYSDTFTADAQEMIRRDLGLPEKMGSFVKEHSKFFGSKARRKSFSKYDPKSFDNNPELAILATLVNSQRVLVSYFDILRIVLCAGVHNDSYLNEFAKYGVLDAFWDNARKIFGYEEKQPSLIRLATSLFLTETFHQMDKEVPKQVNVYDLMTKYPNVSTFVNQFSNLNFNGDDKFEEVADEVWRFVDGNTLFKNIKVDDFAKSSVFSIFDRWILLWEQGRLKLSDFDSQINGESFPEVVKHRLEMHYGSKYKVLYNMILSAWDLLSSVGRHPSTTTESMITDYINGGYLIDTYYRRFILNYQKSGMIEQFDQTKNLIESVYSNDYLNNYNFSWTEKT</sequence>
<dbReference type="AlphaFoldDB" id="A0A2N9YJT6"/>
<protein>
    <recommendedName>
        <fullName evidence="3">BREX-1 system phosphatase PglZ type A</fullName>
    </recommendedName>
</protein>
<gene>
    <name evidence="1" type="ORF">LA20249_00030</name>
</gene>
<dbReference type="Proteomes" id="UP000234653">
    <property type="component" value="Chromosome"/>
</dbReference>
<reference evidence="1 2" key="1">
    <citation type="submission" date="2016-12" db="EMBL/GenBank/DDBJ databases">
        <title>The whole genome sequencing and assembly of Lactobacillus alimentarius DSM 20249T strain.</title>
        <authorList>
            <person name="Lee Y.-J."/>
            <person name="Yi H."/>
            <person name="Bahn Y.-S."/>
            <person name="Kim J.F."/>
            <person name="Lee D.-W."/>
        </authorList>
    </citation>
    <scope>NUCLEOTIDE SEQUENCE [LARGE SCALE GENOMIC DNA]</scope>
    <source>
        <strain evidence="1 2">DSM 20249</strain>
    </source>
</reference>
<proteinExistence type="predicted"/>
<name>A0A2N9YJT6_9LACO</name>
<evidence type="ECO:0000313" key="1">
    <source>
        <dbReference type="EMBL" id="AUI70715.1"/>
    </source>
</evidence>
<dbReference type="STRING" id="1423720.FC67_GL001079"/>
<accession>A0A2N9YJT6</accession>
<evidence type="ECO:0000313" key="2">
    <source>
        <dbReference type="Proteomes" id="UP000234653"/>
    </source>
</evidence>
<evidence type="ECO:0008006" key="3">
    <source>
        <dbReference type="Google" id="ProtNLM"/>
    </source>
</evidence>
<dbReference type="EMBL" id="CP018867">
    <property type="protein sequence ID" value="AUI70715.1"/>
    <property type="molecule type" value="Genomic_DNA"/>
</dbReference>